<dbReference type="InterPro" id="IPR001279">
    <property type="entry name" value="Metallo-B-lactamas"/>
</dbReference>
<organism evidence="4 5">
    <name type="scientific">Rhodovulum bhavnagarense</name>
    <dbReference type="NCBI Taxonomy" id="992286"/>
    <lineage>
        <taxon>Bacteria</taxon>
        <taxon>Pseudomonadati</taxon>
        <taxon>Pseudomonadota</taxon>
        <taxon>Alphaproteobacteria</taxon>
        <taxon>Rhodobacterales</taxon>
        <taxon>Paracoccaceae</taxon>
        <taxon>Rhodovulum</taxon>
    </lineage>
</organism>
<feature type="chain" id="PRO_5020985987" evidence="2">
    <location>
        <begin position="20"/>
        <end position="305"/>
    </location>
</feature>
<name>A0A4R2RBM2_9RHOB</name>
<keyword evidence="4" id="KW-0378">Hydrolase</keyword>
<dbReference type="GO" id="GO:0017001">
    <property type="term" value="P:antibiotic catabolic process"/>
    <property type="evidence" value="ECO:0007669"/>
    <property type="project" value="UniProtKB-ARBA"/>
</dbReference>
<comment type="similarity">
    <text evidence="1">Belongs to the metallo-beta-lactamase superfamily. Class-B beta-lactamase family.</text>
</comment>
<keyword evidence="5" id="KW-1185">Reference proteome</keyword>
<evidence type="ECO:0000256" key="1">
    <source>
        <dbReference type="ARBA" id="ARBA00005250"/>
    </source>
</evidence>
<reference evidence="4 5" key="1">
    <citation type="submission" date="2019-03" db="EMBL/GenBank/DDBJ databases">
        <title>Genomic Encyclopedia of Type Strains, Phase IV (KMG-IV): sequencing the most valuable type-strain genomes for metagenomic binning, comparative biology and taxonomic classification.</title>
        <authorList>
            <person name="Goeker M."/>
        </authorList>
    </citation>
    <scope>NUCLEOTIDE SEQUENCE [LARGE SCALE GENOMIC DNA]</scope>
    <source>
        <strain evidence="4 5">DSM 24766</strain>
    </source>
</reference>
<comment type="caution">
    <text evidence="4">The sequence shown here is derived from an EMBL/GenBank/DDBJ whole genome shotgun (WGS) entry which is preliminary data.</text>
</comment>
<dbReference type="RefSeq" id="WP_132951622.1">
    <property type="nucleotide sequence ID" value="NZ_SLXU01000008.1"/>
</dbReference>
<dbReference type="GO" id="GO:0016787">
    <property type="term" value="F:hydrolase activity"/>
    <property type="evidence" value="ECO:0007669"/>
    <property type="project" value="UniProtKB-KW"/>
</dbReference>
<evidence type="ECO:0000313" key="5">
    <source>
        <dbReference type="Proteomes" id="UP000295050"/>
    </source>
</evidence>
<gene>
    <name evidence="4" type="ORF">EV663_108100</name>
</gene>
<proteinExistence type="inferred from homology"/>
<dbReference type="OrthoDB" id="420651at2"/>
<keyword evidence="2" id="KW-0732">Signal</keyword>
<dbReference type="PANTHER" id="PTHR42951:SF4">
    <property type="entry name" value="ACYL-COENZYME A THIOESTERASE MBLAC2"/>
    <property type="match status" value="1"/>
</dbReference>
<dbReference type="EMBL" id="SLXU01000008">
    <property type="protein sequence ID" value="TCP60740.1"/>
    <property type="molecule type" value="Genomic_DNA"/>
</dbReference>
<dbReference type="SUPFAM" id="SSF56281">
    <property type="entry name" value="Metallo-hydrolase/oxidoreductase"/>
    <property type="match status" value="1"/>
</dbReference>
<feature type="signal peptide" evidence="2">
    <location>
        <begin position="1"/>
        <end position="19"/>
    </location>
</feature>
<accession>A0A4R2RBM2</accession>
<sequence>MRLMPILVALLPSAAPALAGPVIETQEVAPGVYALIGPTGQRDPENLGNNATFGLVVTAEWGAVLIDPGATWEGAATIHETVRQITDQPIEYVVNTGGQDHRWLGNDYWQAMGAMVIASKDAVADQQARASRQLSALNQLVGKGAEGTYPSHADITFEDSYRLAIGDAILHIVHPGPAHTPGDSFVWHPQSGTVFTGDIVYIERIAGVMEFSDPAAWIDSFNAMAALNPAHVVPGHGPVSDLATAARDTLDYLVNLRTRIGAHIEAGGDILGSVDVDQSAFSYLENFDQLAGRNAQEVYSRMEWE</sequence>
<dbReference type="CDD" id="cd16282">
    <property type="entry name" value="metallo-hydrolase-like_MBL-fold"/>
    <property type="match status" value="1"/>
</dbReference>
<dbReference type="InterPro" id="IPR036866">
    <property type="entry name" value="RibonucZ/Hydroxyglut_hydro"/>
</dbReference>
<dbReference type="Pfam" id="PF00753">
    <property type="entry name" value="Lactamase_B"/>
    <property type="match status" value="1"/>
</dbReference>
<dbReference type="Proteomes" id="UP000295050">
    <property type="component" value="Unassembled WGS sequence"/>
</dbReference>
<dbReference type="SMART" id="SM00849">
    <property type="entry name" value="Lactamase_B"/>
    <property type="match status" value="1"/>
</dbReference>
<evidence type="ECO:0000313" key="4">
    <source>
        <dbReference type="EMBL" id="TCP60740.1"/>
    </source>
</evidence>
<protein>
    <submittedName>
        <fullName evidence="4">Glyoxylase-like metal-dependent hydrolase (Beta-lactamase superfamily II)</fullName>
    </submittedName>
</protein>
<dbReference type="Gene3D" id="3.60.15.10">
    <property type="entry name" value="Ribonuclease Z/Hydroxyacylglutathione hydrolase-like"/>
    <property type="match status" value="1"/>
</dbReference>
<dbReference type="AlphaFoldDB" id="A0A4R2RBM2"/>
<evidence type="ECO:0000256" key="2">
    <source>
        <dbReference type="SAM" id="SignalP"/>
    </source>
</evidence>
<feature type="domain" description="Metallo-beta-lactamase" evidence="3">
    <location>
        <begin position="51"/>
        <end position="236"/>
    </location>
</feature>
<dbReference type="InterPro" id="IPR050855">
    <property type="entry name" value="NDM-1-like"/>
</dbReference>
<dbReference type="PANTHER" id="PTHR42951">
    <property type="entry name" value="METALLO-BETA-LACTAMASE DOMAIN-CONTAINING"/>
    <property type="match status" value="1"/>
</dbReference>
<evidence type="ECO:0000259" key="3">
    <source>
        <dbReference type="SMART" id="SM00849"/>
    </source>
</evidence>